<dbReference type="AlphaFoldDB" id="A0A0F9SZI2"/>
<accession>A0A0F9SZI2</accession>
<feature type="domain" description="ParB-like N-terminal" evidence="1">
    <location>
        <begin position="10"/>
        <end position="105"/>
    </location>
</feature>
<dbReference type="SUPFAM" id="SSF110849">
    <property type="entry name" value="ParB/Sulfiredoxin"/>
    <property type="match status" value="1"/>
</dbReference>
<protein>
    <recommendedName>
        <fullName evidence="1">ParB-like N-terminal domain-containing protein</fullName>
    </recommendedName>
</protein>
<dbReference type="Pfam" id="PF02195">
    <property type="entry name" value="ParB_N"/>
    <property type="match status" value="1"/>
</dbReference>
<reference evidence="2" key="1">
    <citation type="journal article" date="2015" name="Nature">
        <title>Complex archaea that bridge the gap between prokaryotes and eukaryotes.</title>
        <authorList>
            <person name="Spang A."/>
            <person name="Saw J.H."/>
            <person name="Jorgensen S.L."/>
            <person name="Zaremba-Niedzwiedzka K."/>
            <person name="Martijn J."/>
            <person name="Lind A.E."/>
            <person name="van Eijk R."/>
            <person name="Schleper C."/>
            <person name="Guy L."/>
            <person name="Ettema T.J."/>
        </authorList>
    </citation>
    <scope>NUCLEOTIDE SEQUENCE</scope>
</reference>
<dbReference type="EMBL" id="LAZR01000460">
    <property type="protein sequence ID" value="KKN68002.1"/>
    <property type="molecule type" value="Genomic_DNA"/>
</dbReference>
<comment type="caution">
    <text evidence="2">The sequence shown here is derived from an EMBL/GenBank/DDBJ whole genome shotgun (WGS) entry which is preliminary data.</text>
</comment>
<organism evidence="2">
    <name type="scientific">marine sediment metagenome</name>
    <dbReference type="NCBI Taxonomy" id="412755"/>
    <lineage>
        <taxon>unclassified sequences</taxon>
        <taxon>metagenomes</taxon>
        <taxon>ecological metagenomes</taxon>
    </lineage>
</organism>
<dbReference type="InterPro" id="IPR003115">
    <property type="entry name" value="ParB_N"/>
</dbReference>
<dbReference type="InterPro" id="IPR036086">
    <property type="entry name" value="ParB/Sulfiredoxin_sf"/>
</dbReference>
<dbReference type="SMART" id="SM00470">
    <property type="entry name" value="ParB"/>
    <property type="match status" value="1"/>
</dbReference>
<evidence type="ECO:0000259" key="1">
    <source>
        <dbReference type="SMART" id="SM00470"/>
    </source>
</evidence>
<dbReference type="Gene3D" id="3.90.1530.10">
    <property type="entry name" value="Conserved hypothetical protein from pyrococcus furiosus pfu- 392566-001, ParB domain"/>
    <property type="match status" value="1"/>
</dbReference>
<sequence length="235" mass="25910">MTQIRTFDTDSVSRADLHLADYNPRTISKKMLSELCESLVTYGFVQPVVVRKEDGLVIGGHQRLAAYDALVAEHGENVLPGGVPVVYVDGLDDREVKILNLTLNKVQGSWDYEKLPIVVQEILDGVDLNIADEDLEVSVAGFDFAEINDLLDLSIQPDLGEVEPFEKISSGERVLTYRLPEEAADEVEAILLRFGADEFKKRSAALLKALRVAAETVEARQAEETDDGDTDHTPA</sequence>
<proteinExistence type="predicted"/>
<evidence type="ECO:0000313" key="2">
    <source>
        <dbReference type="EMBL" id="KKN68002.1"/>
    </source>
</evidence>
<name>A0A0F9SZI2_9ZZZZ</name>
<gene>
    <name evidence="2" type="ORF">LCGC14_0455580</name>
</gene>